<evidence type="ECO:0000256" key="2">
    <source>
        <dbReference type="SAM" id="SignalP"/>
    </source>
</evidence>
<feature type="chain" id="PRO_5044766662" evidence="2">
    <location>
        <begin position="20"/>
        <end position="384"/>
    </location>
</feature>
<dbReference type="EMBL" id="JABFTP020000185">
    <property type="protein sequence ID" value="KAL3289244.1"/>
    <property type="molecule type" value="Genomic_DNA"/>
</dbReference>
<keyword evidence="4" id="KW-1185">Reference proteome</keyword>
<protein>
    <submittedName>
        <fullName evidence="3">Uncharacterized protein</fullName>
    </submittedName>
</protein>
<evidence type="ECO:0000313" key="4">
    <source>
        <dbReference type="Proteomes" id="UP001516400"/>
    </source>
</evidence>
<evidence type="ECO:0000256" key="1">
    <source>
        <dbReference type="SAM" id="MobiDB-lite"/>
    </source>
</evidence>
<comment type="caution">
    <text evidence="3">The sequence shown here is derived from an EMBL/GenBank/DDBJ whole genome shotgun (WGS) entry which is preliminary data.</text>
</comment>
<feature type="compositionally biased region" description="Basic and acidic residues" evidence="1">
    <location>
        <begin position="179"/>
        <end position="210"/>
    </location>
</feature>
<keyword evidence="2" id="KW-0732">Signal</keyword>
<feature type="compositionally biased region" description="Basic and acidic residues" evidence="1">
    <location>
        <begin position="216"/>
        <end position="231"/>
    </location>
</feature>
<accession>A0ABD2PED0</accession>
<feature type="signal peptide" evidence="2">
    <location>
        <begin position="1"/>
        <end position="19"/>
    </location>
</feature>
<reference evidence="3 4" key="1">
    <citation type="journal article" date="2021" name="BMC Biol.">
        <title>Horizontally acquired antibacterial genes associated with adaptive radiation of ladybird beetles.</title>
        <authorList>
            <person name="Li H.S."/>
            <person name="Tang X.F."/>
            <person name="Huang Y.H."/>
            <person name="Xu Z.Y."/>
            <person name="Chen M.L."/>
            <person name="Du X.Y."/>
            <person name="Qiu B.Y."/>
            <person name="Chen P.T."/>
            <person name="Zhang W."/>
            <person name="Slipinski A."/>
            <person name="Escalona H.E."/>
            <person name="Waterhouse R.M."/>
            <person name="Zwick A."/>
            <person name="Pang H."/>
        </authorList>
    </citation>
    <scope>NUCLEOTIDE SEQUENCE [LARGE SCALE GENOMIC DNA]</scope>
    <source>
        <strain evidence="3">SYSU2018</strain>
    </source>
</reference>
<proteinExistence type="predicted"/>
<dbReference type="Gene3D" id="1.20.120.20">
    <property type="entry name" value="Apolipoprotein"/>
    <property type="match status" value="1"/>
</dbReference>
<sequence length="384" mass="41706">MSSFRNILVCAFVLFHVVSYNTLEIGLGGGIGGGASGKIGGEFESGVLGNIESMGKGAEHVIGNLEDIAGSASGKIGGEFESEALGNIKSFEKGAGHLIGNIEGKAEKAIGGAEKEVGHIEHGIEKAEKNIGSKIEGVVDGIEGAASKVGDKVENVVGDIEGAAKGVVGGLEDLIEQGINKHEKESSKKEHQKKEEGHEKDKDEKESSERSEEDSIEHGEHKHKKESSEEKHHKKDKKHHKKGKQHHEEHDNKHKHWKQMSTGQGIDRKSGIGSFDGIRTPIYDLFGVLQNLCTVSYAAEDMIEKVGDLQLFASEQIALIDRSVINYVTDNIVMKVVNGVRKYHIAVVGFLIDSHVAWDRLVVNVLIEGYRMTKAPVRELFACQ</sequence>
<feature type="compositionally biased region" description="Basic residues" evidence="1">
    <location>
        <begin position="232"/>
        <end position="245"/>
    </location>
</feature>
<dbReference type="AlphaFoldDB" id="A0ABD2PED0"/>
<dbReference type="Proteomes" id="UP001516400">
    <property type="component" value="Unassembled WGS sequence"/>
</dbReference>
<organism evidence="3 4">
    <name type="scientific">Cryptolaemus montrouzieri</name>
    <dbReference type="NCBI Taxonomy" id="559131"/>
    <lineage>
        <taxon>Eukaryota</taxon>
        <taxon>Metazoa</taxon>
        <taxon>Ecdysozoa</taxon>
        <taxon>Arthropoda</taxon>
        <taxon>Hexapoda</taxon>
        <taxon>Insecta</taxon>
        <taxon>Pterygota</taxon>
        <taxon>Neoptera</taxon>
        <taxon>Endopterygota</taxon>
        <taxon>Coleoptera</taxon>
        <taxon>Polyphaga</taxon>
        <taxon>Cucujiformia</taxon>
        <taxon>Coccinelloidea</taxon>
        <taxon>Coccinellidae</taxon>
        <taxon>Scymninae</taxon>
        <taxon>Scymnini</taxon>
        <taxon>Cryptolaemus</taxon>
    </lineage>
</organism>
<evidence type="ECO:0000313" key="3">
    <source>
        <dbReference type="EMBL" id="KAL3289244.1"/>
    </source>
</evidence>
<gene>
    <name evidence="3" type="ORF">HHI36_003676</name>
</gene>
<name>A0ABD2PED0_9CUCU</name>
<feature type="region of interest" description="Disordered" evidence="1">
    <location>
        <begin position="179"/>
        <end position="268"/>
    </location>
</feature>